<reference evidence="2" key="1">
    <citation type="journal article" date="2014" name="Int. J. Syst. Evol. Microbiol.">
        <title>Complete genome sequence of Corynebacterium casei LMG S-19264T (=DSM 44701T), isolated from a smear-ripened cheese.</title>
        <authorList>
            <consortium name="US DOE Joint Genome Institute (JGI-PGF)"/>
            <person name="Walter F."/>
            <person name="Albersmeier A."/>
            <person name="Kalinowski J."/>
            <person name="Ruckert C."/>
        </authorList>
    </citation>
    <scope>NUCLEOTIDE SEQUENCE</scope>
    <source>
        <strain evidence="2">CGMCC 1.15371</strain>
    </source>
</reference>
<evidence type="ECO:0000313" key="3">
    <source>
        <dbReference type="Proteomes" id="UP000628775"/>
    </source>
</evidence>
<name>A0A8J2VLY4_9BACL</name>
<comment type="caution">
    <text evidence="2">The sequence shown here is derived from an EMBL/GenBank/DDBJ whole genome shotgun (WGS) entry which is preliminary data.</text>
</comment>
<protein>
    <submittedName>
        <fullName evidence="2">Uncharacterized protein</fullName>
    </submittedName>
</protein>
<organism evidence="2 3">
    <name type="scientific">Pullulanibacillus camelliae</name>
    <dbReference type="NCBI Taxonomy" id="1707096"/>
    <lineage>
        <taxon>Bacteria</taxon>
        <taxon>Bacillati</taxon>
        <taxon>Bacillota</taxon>
        <taxon>Bacilli</taxon>
        <taxon>Bacillales</taxon>
        <taxon>Sporolactobacillaceae</taxon>
        <taxon>Pullulanibacillus</taxon>
    </lineage>
</organism>
<evidence type="ECO:0000313" key="2">
    <source>
        <dbReference type="EMBL" id="GGE31812.1"/>
    </source>
</evidence>
<sequence length="97" mass="11419">MVSKAKHTRKHHQRLDDECEGEPSIIILFLKMEDNDEKGFTLKALRDKKNLLWSLLASQQVFYFEALAGVESLLYFYTFSFICPIKRFLASKKLIIY</sequence>
<dbReference type="AlphaFoldDB" id="A0A8J2VLY4"/>
<keyword evidence="1" id="KW-1133">Transmembrane helix</keyword>
<dbReference type="Proteomes" id="UP000628775">
    <property type="component" value="Unassembled WGS sequence"/>
</dbReference>
<gene>
    <name evidence="2" type="ORF">GCM10011391_08100</name>
</gene>
<accession>A0A8J2VLY4</accession>
<dbReference type="EMBL" id="BMIR01000002">
    <property type="protein sequence ID" value="GGE31812.1"/>
    <property type="molecule type" value="Genomic_DNA"/>
</dbReference>
<proteinExistence type="predicted"/>
<reference evidence="2" key="2">
    <citation type="submission" date="2020-09" db="EMBL/GenBank/DDBJ databases">
        <authorList>
            <person name="Sun Q."/>
            <person name="Zhou Y."/>
        </authorList>
    </citation>
    <scope>NUCLEOTIDE SEQUENCE</scope>
    <source>
        <strain evidence="2">CGMCC 1.15371</strain>
    </source>
</reference>
<keyword evidence="1" id="KW-0472">Membrane</keyword>
<keyword evidence="1" id="KW-0812">Transmembrane</keyword>
<keyword evidence="3" id="KW-1185">Reference proteome</keyword>
<feature type="transmembrane region" description="Helical" evidence="1">
    <location>
        <begin position="61"/>
        <end position="83"/>
    </location>
</feature>
<evidence type="ECO:0000256" key="1">
    <source>
        <dbReference type="SAM" id="Phobius"/>
    </source>
</evidence>